<keyword evidence="2" id="KW-1185">Reference proteome</keyword>
<reference evidence="2" key="2">
    <citation type="submission" date="2017-12" db="EMBL/GenBank/DDBJ databases">
        <title>Genome sequence of the Bar-tailed Godwit (Limosa lapponica baueri).</title>
        <authorList>
            <person name="Lima N.C.B."/>
            <person name="Parody-Merino A.M."/>
            <person name="Battley P.F."/>
            <person name="Fidler A.E."/>
            <person name="Prosdocimi F."/>
        </authorList>
    </citation>
    <scope>NUCLEOTIDE SEQUENCE [LARGE SCALE GENOMIC DNA]</scope>
</reference>
<protein>
    <submittedName>
        <fullName evidence="1">Rna-directed dna polymerase from mobile element jockey-like</fullName>
    </submittedName>
</protein>
<name>A0A2I0U5N9_LIMLA</name>
<keyword evidence="1" id="KW-0548">Nucleotidyltransferase</keyword>
<dbReference type="AlphaFoldDB" id="A0A2I0U5N9"/>
<evidence type="ECO:0000313" key="1">
    <source>
        <dbReference type="EMBL" id="PKU41332.1"/>
    </source>
</evidence>
<proteinExistence type="predicted"/>
<accession>A0A2I0U5N9</accession>
<keyword evidence="1" id="KW-0695">RNA-directed DNA polymerase</keyword>
<evidence type="ECO:0000313" key="2">
    <source>
        <dbReference type="Proteomes" id="UP000233556"/>
    </source>
</evidence>
<dbReference type="Proteomes" id="UP000233556">
    <property type="component" value="Unassembled WGS sequence"/>
</dbReference>
<dbReference type="GO" id="GO:0003964">
    <property type="term" value="F:RNA-directed DNA polymerase activity"/>
    <property type="evidence" value="ECO:0007669"/>
    <property type="project" value="UniProtKB-KW"/>
</dbReference>
<reference evidence="2" key="1">
    <citation type="submission" date="2017-11" db="EMBL/GenBank/DDBJ databases">
        <authorList>
            <person name="Lima N.C."/>
            <person name="Parody-Merino A.M."/>
            <person name="Battley P.F."/>
            <person name="Fidler A.E."/>
            <person name="Prosdocimi F."/>
        </authorList>
    </citation>
    <scope>NUCLEOTIDE SEQUENCE [LARGE SCALE GENOMIC DNA]</scope>
</reference>
<gene>
    <name evidence="1" type="ORF">llap_8369</name>
</gene>
<organism evidence="1 2">
    <name type="scientific">Limosa lapponica baueri</name>
    <dbReference type="NCBI Taxonomy" id="1758121"/>
    <lineage>
        <taxon>Eukaryota</taxon>
        <taxon>Metazoa</taxon>
        <taxon>Chordata</taxon>
        <taxon>Craniata</taxon>
        <taxon>Vertebrata</taxon>
        <taxon>Euteleostomi</taxon>
        <taxon>Archelosauria</taxon>
        <taxon>Archosauria</taxon>
        <taxon>Dinosauria</taxon>
        <taxon>Saurischia</taxon>
        <taxon>Theropoda</taxon>
        <taxon>Coelurosauria</taxon>
        <taxon>Aves</taxon>
        <taxon>Neognathae</taxon>
        <taxon>Neoaves</taxon>
        <taxon>Charadriiformes</taxon>
        <taxon>Scolopacidae</taxon>
        <taxon>Limosa</taxon>
    </lineage>
</organism>
<dbReference type="OrthoDB" id="410381at2759"/>
<dbReference type="EMBL" id="KZ506134">
    <property type="protein sequence ID" value="PKU41332.1"/>
    <property type="molecule type" value="Genomic_DNA"/>
</dbReference>
<keyword evidence="1" id="KW-0808">Transferase</keyword>
<sequence length="386" mass="43246">MFNTFINDIDSGIECTLSKFVDDTKLSSAADMPEGQDAIQMMDIQRDLEKRVSPWNNSVANYSVVHGDSKRGNGHELEHRKFLLNMRKNFFTVTVTEYGNRLPREVVECPSLEIFKTFLDAFLSSLLWVNLLCPSEVSEECCHILAQDSSICKVPISLENEAKMGYEKMKTTNGQRYEKHGNAEFEDNGGHTRLRLGISKQRESIKSPPCRKSSACYLPLKELDWLHLSSNSVTGQRPCGQSHKRLGGDERTASADGAIRSCLTNLTFVYDNVTCVVDEGKAVGIVYQEFGKAFDTISQKIHLEKLATPCLGFTYALLGYKVAGPKELWIECTRSKFTDDTKLGRSVGLLDGGKALQRDLDRLDQRTNASGLRVNKAKCQVWHSPL</sequence>